<keyword evidence="2" id="KW-1185">Reference proteome</keyword>
<proteinExistence type="predicted"/>
<dbReference type="EMBL" id="JASCZI010151172">
    <property type="protein sequence ID" value="MED6170509.1"/>
    <property type="molecule type" value="Genomic_DNA"/>
</dbReference>
<name>A0ABU6VAR7_9FABA</name>
<sequence length="145" mass="16442">MYLRGVLGLSALPDVPRQKVEGLCERWSCTRRASPIRIWKFSNATNGGIDLYKIDLDMILSCADLIRLRAVSRSERDWAIIKGVQTGLGLSWAKYPEQLPQTRESRSSGFPRVGFFPEWVCFGQMIAFSYYVGIFLSDRPGRFAG</sequence>
<evidence type="ECO:0000313" key="1">
    <source>
        <dbReference type="EMBL" id="MED6170509.1"/>
    </source>
</evidence>
<protein>
    <submittedName>
        <fullName evidence="1">Uncharacterized protein</fullName>
    </submittedName>
</protein>
<organism evidence="1 2">
    <name type="scientific">Stylosanthes scabra</name>
    <dbReference type="NCBI Taxonomy" id="79078"/>
    <lineage>
        <taxon>Eukaryota</taxon>
        <taxon>Viridiplantae</taxon>
        <taxon>Streptophyta</taxon>
        <taxon>Embryophyta</taxon>
        <taxon>Tracheophyta</taxon>
        <taxon>Spermatophyta</taxon>
        <taxon>Magnoliopsida</taxon>
        <taxon>eudicotyledons</taxon>
        <taxon>Gunneridae</taxon>
        <taxon>Pentapetalae</taxon>
        <taxon>rosids</taxon>
        <taxon>fabids</taxon>
        <taxon>Fabales</taxon>
        <taxon>Fabaceae</taxon>
        <taxon>Papilionoideae</taxon>
        <taxon>50 kb inversion clade</taxon>
        <taxon>dalbergioids sensu lato</taxon>
        <taxon>Dalbergieae</taxon>
        <taxon>Pterocarpus clade</taxon>
        <taxon>Stylosanthes</taxon>
    </lineage>
</organism>
<dbReference type="Proteomes" id="UP001341840">
    <property type="component" value="Unassembled WGS sequence"/>
</dbReference>
<reference evidence="1 2" key="1">
    <citation type="journal article" date="2023" name="Plants (Basel)">
        <title>Bridging the Gap: Combining Genomics and Transcriptomics Approaches to Understand Stylosanthes scabra, an Orphan Legume from the Brazilian Caatinga.</title>
        <authorList>
            <person name="Ferreira-Neto J.R.C."/>
            <person name="da Silva M.D."/>
            <person name="Binneck E."/>
            <person name="de Melo N.F."/>
            <person name="da Silva R.H."/>
            <person name="de Melo A.L.T.M."/>
            <person name="Pandolfi V."/>
            <person name="Bustamante F.O."/>
            <person name="Brasileiro-Vidal A.C."/>
            <person name="Benko-Iseppon A.M."/>
        </authorList>
    </citation>
    <scope>NUCLEOTIDE SEQUENCE [LARGE SCALE GENOMIC DNA]</scope>
    <source>
        <tissue evidence="1">Leaves</tissue>
    </source>
</reference>
<accession>A0ABU6VAR7</accession>
<comment type="caution">
    <text evidence="1">The sequence shown here is derived from an EMBL/GenBank/DDBJ whole genome shotgun (WGS) entry which is preliminary data.</text>
</comment>
<evidence type="ECO:0000313" key="2">
    <source>
        <dbReference type="Proteomes" id="UP001341840"/>
    </source>
</evidence>
<gene>
    <name evidence="1" type="ORF">PIB30_031746</name>
</gene>